<dbReference type="EC" id="2.4.1.266" evidence="1"/>
<dbReference type="EMBL" id="JRYO01000037">
    <property type="protein sequence ID" value="KHE93747.1"/>
    <property type="molecule type" value="Genomic_DNA"/>
</dbReference>
<evidence type="ECO:0000313" key="1">
    <source>
        <dbReference type="EMBL" id="KHE93747.1"/>
    </source>
</evidence>
<gene>
    <name evidence="1" type="primary">gpgS</name>
    <name evidence="1" type="ORF">SCABRO_00480</name>
</gene>
<dbReference type="Gene3D" id="3.90.550.10">
    <property type="entry name" value="Spore Coat Polysaccharide Biosynthesis Protein SpsA, Chain A"/>
    <property type="match status" value="1"/>
</dbReference>
<protein>
    <submittedName>
        <fullName evidence="1">Glucosyl-3-phosphoglycerate synthase</fullName>
        <ecNumber evidence="1">2.4.1.266</ecNumber>
    </submittedName>
</protein>
<dbReference type="eggNOG" id="COG1215">
    <property type="taxonomic scope" value="Bacteria"/>
</dbReference>
<accession>A0A0B0EL03</accession>
<reference evidence="1 2" key="1">
    <citation type="submission" date="2014-10" db="EMBL/GenBank/DDBJ databases">
        <title>Draft genome of anammox bacterium scalindua brodae, obtained using differential coverage binning of sequence data from two enrichment reactors.</title>
        <authorList>
            <person name="Speth D.R."/>
            <person name="Russ L."/>
            <person name="Kartal B."/>
            <person name="Op den Camp H.J."/>
            <person name="Dutilh B.E."/>
            <person name="Jetten M.S."/>
        </authorList>
    </citation>
    <scope>NUCLEOTIDE SEQUENCE [LARGE SCALE GENOMIC DNA]</scope>
    <source>
        <strain evidence="1">RU1</strain>
    </source>
</reference>
<evidence type="ECO:0000313" key="2">
    <source>
        <dbReference type="Proteomes" id="UP000030652"/>
    </source>
</evidence>
<dbReference type="AlphaFoldDB" id="A0A0B0EL03"/>
<organism evidence="1 2">
    <name type="scientific">Candidatus Scalindua brodae</name>
    <dbReference type="NCBI Taxonomy" id="237368"/>
    <lineage>
        <taxon>Bacteria</taxon>
        <taxon>Pseudomonadati</taxon>
        <taxon>Planctomycetota</taxon>
        <taxon>Candidatus Brocadiia</taxon>
        <taxon>Candidatus Brocadiales</taxon>
        <taxon>Candidatus Scalinduaceae</taxon>
        <taxon>Candidatus Scalindua</taxon>
    </lineage>
</organism>
<dbReference type="InterPro" id="IPR029044">
    <property type="entry name" value="Nucleotide-diphossugar_trans"/>
</dbReference>
<sequence>MGDFHQSGEITTLHRFGSRDIHKLETEIKKLSRLRPIALVLPTIFSELEGTALPNIVNELKEVKYLKQIIVALGRFNKEQFKHAKKFFSVLPQEVTLIWNDGPRMKKLYKLLDEKNVSAGSDGKGRSAWMSYGYVLASEKSKVIVLHDCDVLTYSREFLARLCYPVVNQDLDFEFCKGYYSRVTDRMYGRVTRLLVTPLLRALRRLLGDLDFLKYMDSFRYPLAGEFSMLADLARVNRIPGDWGLEVGVLAEIYRNCSKRRICQVDICETYEHKHQPLSEEDNTTGLMKMSIDITKTIFTTLASAGIIFNEGFFRTLSITYLRTAQAFIEKYETDSAINGLYFDRHLETKAVEAFANGLKIAGDQFIEDPSGSPLIPNWSRVNSAIPDFFEKLVVAVGHDNE</sequence>
<keyword evidence="1" id="KW-0328">Glycosyltransferase</keyword>
<dbReference type="GO" id="GO:0016757">
    <property type="term" value="F:glycosyltransferase activity"/>
    <property type="evidence" value="ECO:0007669"/>
    <property type="project" value="UniProtKB-KW"/>
</dbReference>
<dbReference type="SUPFAM" id="SSF53448">
    <property type="entry name" value="Nucleotide-diphospho-sugar transferases"/>
    <property type="match status" value="1"/>
</dbReference>
<keyword evidence="1" id="KW-0808">Transferase</keyword>
<dbReference type="PATRIC" id="fig|237368.3.peg.522"/>
<name>A0A0B0EL03_9BACT</name>
<proteinExistence type="predicted"/>
<dbReference type="Proteomes" id="UP000030652">
    <property type="component" value="Unassembled WGS sequence"/>
</dbReference>
<comment type="caution">
    <text evidence="1">The sequence shown here is derived from an EMBL/GenBank/DDBJ whole genome shotgun (WGS) entry which is preliminary data.</text>
</comment>